<evidence type="ECO:0000259" key="2">
    <source>
        <dbReference type="Pfam" id="PF24035"/>
    </source>
</evidence>
<feature type="domain" description="DUF7344" evidence="2">
    <location>
        <begin position="127"/>
        <end position="205"/>
    </location>
</feature>
<accession>A0A1G8ZP11</accession>
<dbReference type="Pfam" id="PF24035">
    <property type="entry name" value="DUF7344"/>
    <property type="match status" value="2"/>
</dbReference>
<feature type="region of interest" description="Disordered" evidence="1">
    <location>
        <begin position="222"/>
        <end position="242"/>
    </location>
</feature>
<dbReference type="InterPro" id="IPR055768">
    <property type="entry name" value="DUF7344"/>
</dbReference>
<proteinExistence type="predicted"/>
<evidence type="ECO:0000313" key="3">
    <source>
        <dbReference type="EMBL" id="SDK16781.1"/>
    </source>
</evidence>
<sequence length="402" mass="44140">MSNPDVSDRSPRSREEVFDALANSTRREIIRIIHERSSDEIPKSDLAFRLAAVTTDTPLASVSDEDHQRALLGCEHKYLPALIDAGLVVESDDGSLATTDHWAFDDPEIEAVVTGRTNGDADLDALFGALADSRRRTILAVLANQYHPISTETLARDVAAREAGIAERDVSRERLETVLTSLVHVHLPRLNDADLVGYDSETSSVSYEGHPELRVEWLGDESDRVESATESTSGESVSDSSDDVRTLRGRESIVTAGQSLCERAEDELFMMFTTTGLLEEGCFRRVEDAIDRGVDVYVGSRDPRVREIVRDRAPEAVLWEPQQNWLDLPPNGESVGRLVFADREAVLLGTLGTPAADGEYDETALLGEGADNGFVVLMRQLLGSRLDQLDVPIETGQSEIPL</sequence>
<gene>
    <name evidence="3" type="ORF">SAMN04515672_2398</name>
</gene>
<feature type="compositionally biased region" description="Low complexity" evidence="1">
    <location>
        <begin position="229"/>
        <end position="239"/>
    </location>
</feature>
<dbReference type="EMBL" id="FNFE01000003">
    <property type="protein sequence ID" value="SDK16781.1"/>
    <property type="molecule type" value="Genomic_DNA"/>
</dbReference>
<dbReference type="InterPro" id="IPR036388">
    <property type="entry name" value="WH-like_DNA-bd_sf"/>
</dbReference>
<dbReference type="Gene3D" id="1.10.10.10">
    <property type="entry name" value="Winged helix-like DNA-binding domain superfamily/Winged helix DNA-binding domain"/>
    <property type="match status" value="1"/>
</dbReference>
<evidence type="ECO:0000256" key="1">
    <source>
        <dbReference type="SAM" id="MobiDB-lite"/>
    </source>
</evidence>
<keyword evidence="4" id="KW-1185">Reference proteome</keyword>
<protein>
    <recommendedName>
        <fullName evidence="2">DUF7344 domain-containing protein</fullName>
    </recommendedName>
</protein>
<dbReference type="Proteomes" id="UP000198882">
    <property type="component" value="Unassembled WGS sequence"/>
</dbReference>
<dbReference type="OrthoDB" id="194397at2157"/>
<name>A0A1G8ZP11_9EURY</name>
<reference evidence="4" key="1">
    <citation type="submission" date="2016-10" db="EMBL/GenBank/DDBJ databases">
        <authorList>
            <person name="Varghese N."/>
            <person name="Submissions S."/>
        </authorList>
    </citation>
    <scope>NUCLEOTIDE SEQUENCE [LARGE SCALE GENOMIC DNA]</scope>
    <source>
        <strain evidence="4">B4,CECT 8067,JCM 17497</strain>
    </source>
</reference>
<dbReference type="AlphaFoldDB" id="A0A1G8ZP11"/>
<feature type="domain" description="DUF7344" evidence="2">
    <location>
        <begin position="18"/>
        <end position="89"/>
    </location>
</feature>
<organism evidence="3 4">
    <name type="scientific">Natronorubrum texcoconense</name>
    <dbReference type="NCBI Taxonomy" id="1095776"/>
    <lineage>
        <taxon>Archaea</taxon>
        <taxon>Methanobacteriati</taxon>
        <taxon>Methanobacteriota</taxon>
        <taxon>Stenosarchaea group</taxon>
        <taxon>Halobacteria</taxon>
        <taxon>Halobacteriales</taxon>
        <taxon>Natrialbaceae</taxon>
        <taxon>Natronorubrum</taxon>
    </lineage>
</organism>
<dbReference type="RefSeq" id="WP_090306361.1">
    <property type="nucleotide sequence ID" value="NZ_FNFE01000003.1"/>
</dbReference>
<evidence type="ECO:0000313" key="4">
    <source>
        <dbReference type="Proteomes" id="UP000198882"/>
    </source>
</evidence>